<dbReference type="Proteomes" id="UP000299290">
    <property type="component" value="Unassembled WGS sequence"/>
</dbReference>
<evidence type="ECO:0000313" key="2">
    <source>
        <dbReference type="EMBL" id="GDY41107.1"/>
    </source>
</evidence>
<dbReference type="InterPro" id="IPR032466">
    <property type="entry name" value="Metal_Hydrolase"/>
</dbReference>
<feature type="region of interest" description="Disordered" evidence="1">
    <location>
        <begin position="83"/>
        <end position="108"/>
    </location>
</feature>
<dbReference type="SUPFAM" id="SSF51556">
    <property type="entry name" value="Metallo-dependent hydrolases"/>
    <property type="match status" value="1"/>
</dbReference>
<keyword evidence="3" id="KW-1185">Reference proteome</keyword>
<comment type="caution">
    <text evidence="2">The sequence shown here is derived from an EMBL/GenBank/DDBJ whole genome shotgun (WGS) entry which is preliminary data.</text>
</comment>
<accession>A0A4D4K464</accession>
<organism evidence="2 3">
    <name type="scientific">Streptomyces antimycoticus</name>
    <dbReference type="NCBI Taxonomy" id="68175"/>
    <lineage>
        <taxon>Bacteria</taxon>
        <taxon>Bacillati</taxon>
        <taxon>Actinomycetota</taxon>
        <taxon>Actinomycetes</taxon>
        <taxon>Kitasatosporales</taxon>
        <taxon>Streptomycetaceae</taxon>
        <taxon>Streptomyces</taxon>
        <taxon>Streptomyces violaceusniger group</taxon>
    </lineage>
</organism>
<proteinExistence type="predicted"/>
<dbReference type="EMBL" id="BJHV01000001">
    <property type="protein sequence ID" value="GDY41107.1"/>
    <property type="molecule type" value="Genomic_DNA"/>
</dbReference>
<dbReference type="RefSeq" id="WP_137964800.1">
    <property type="nucleotide sequence ID" value="NZ_BJHV01000001.1"/>
</dbReference>
<evidence type="ECO:0000256" key="1">
    <source>
        <dbReference type="SAM" id="MobiDB-lite"/>
    </source>
</evidence>
<evidence type="ECO:0000313" key="3">
    <source>
        <dbReference type="Proteomes" id="UP000299290"/>
    </source>
</evidence>
<gene>
    <name evidence="2" type="ORF">SANT12839_019890</name>
</gene>
<dbReference type="AlphaFoldDB" id="A0A4D4K464"/>
<dbReference type="Gene3D" id="3.20.20.140">
    <property type="entry name" value="Metal-dependent hydrolases"/>
    <property type="match status" value="1"/>
</dbReference>
<reference evidence="2 3" key="1">
    <citation type="journal article" date="2020" name="Int. J. Syst. Evol. Microbiol.">
        <title>Reclassification of Streptomyces castelarensis and Streptomyces sporoclivatus as later heterotypic synonyms of Streptomyces antimycoticus.</title>
        <authorList>
            <person name="Komaki H."/>
            <person name="Tamura T."/>
        </authorList>
    </citation>
    <scope>NUCLEOTIDE SEQUENCE [LARGE SCALE GENOMIC DNA]</scope>
    <source>
        <strain evidence="2 3">NBRC 12839</strain>
    </source>
</reference>
<name>A0A4D4K464_9ACTN</name>
<sequence length="108" mass="11324">MENILGDFGPARTPHDLYTGDLLSTRATLASGVTTIQDVSDIQNTPEHSDALVTALREIGALLPGTTFMHANGLSTEELAVIADSGGSQRPRPRPWAHSARSTGSEAG</sequence>
<protein>
    <submittedName>
        <fullName evidence="2">Uncharacterized protein</fullName>
    </submittedName>
</protein>